<name>A0ABP3G5C9_9ACTN</name>
<evidence type="ECO:0000256" key="1">
    <source>
        <dbReference type="SAM" id="Phobius"/>
    </source>
</evidence>
<dbReference type="RefSeq" id="WP_344116494.1">
    <property type="nucleotide sequence ID" value="NZ_BAAABW010000004.1"/>
</dbReference>
<keyword evidence="3" id="KW-1185">Reference proteome</keyword>
<keyword evidence="1" id="KW-0812">Transmembrane</keyword>
<dbReference type="Proteomes" id="UP001500063">
    <property type="component" value="Unassembled WGS sequence"/>
</dbReference>
<accession>A0ABP3G5C9</accession>
<dbReference type="EMBL" id="BAAABW010000004">
    <property type="protein sequence ID" value="GAA0336462.1"/>
    <property type="molecule type" value="Genomic_DNA"/>
</dbReference>
<feature type="transmembrane region" description="Helical" evidence="1">
    <location>
        <begin position="80"/>
        <end position="111"/>
    </location>
</feature>
<comment type="caution">
    <text evidence="2">The sequence shown here is derived from an EMBL/GenBank/DDBJ whole genome shotgun (WGS) entry which is preliminary data.</text>
</comment>
<sequence length="115" mass="12465">MNPTPSPLPYPPRPAPAPAPDELWWLAPAICTPLALLLAYADFAGSGFPLVWALGYALPLAFVAGAWGGAKVRYKRVQRIVFGITGCAFAFVYTKTLMAVLMPIAIVLWLVHVDR</sequence>
<protein>
    <recommendedName>
        <fullName evidence="4">Apolipoprotein N-acyltransferase</fullName>
    </recommendedName>
</protein>
<proteinExistence type="predicted"/>
<keyword evidence="1" id="KW-0472">Membrane</keyword>
<reference evidence="3" key="1">
    <citation type="journal article" date="2019" name="Int. J. Syst. Evol. Microbiol.">
        <title>The Global Catalogue of Microorganisms (GCM) 10K type strain sequencing project: providing services to taxonomists for standard genome sequencing and annotation.</title>
        <authorList>
            <consortium name="The Broad Institute Genomics Platform"/>
            <consortium name="The Broad Institute Genome Sequencing Center for Infectious Disease"/>
            <person name="Wu L."/>
            <person name="Ma J."/>
        </authorList>
    </citation>
    <scope>NUCLEOTIDE SEQUENCE [LARGE SCALE GENOMIC DNA]</scope>
    <source>
        <strain evidence="3">JCM 4565</strain>
    </source>
</reference>
<keyword evidence="1" id="KW-1133">Transmembrane helix</keyword>
<gene>
    <name evidence="2" type="ORF">GCM10010319_10630</name>
</gene>
<evidence type="ECO:0008006" key="4">
    <source>
        <dbReference type="Google" id="ProtNLM"/>
    </source>
</evidence>
<evidence type="ECO:0000313" key="2">
    <source>
        <dbReference type="EMBL" id="GAA0336462.1"/>
    </source>
</evidence>
<organism evidence="2 3">
    <name type="scientific">Streptomyces blastmyceticus</name>
    <dbReference type="NCBI Taxonomy" id="68180"/>
    <lineage>
        <taxon>Bacteria</taxon>
        <taxon>Bacillati</taxon>
        <taxon>Actinomycetota</taxon>
        <taxon>Actinomycetes</taxon>
        <taxon>Kitasatosporales</taxon>
        <taxon>Streptomycetaceae</taxon>
        <taxon>Streptomyces</taxon>
    </lineage>
</organism>
<evidence type="ECO:0000313" key="3">
    <source>
        <dbReference type="Proteomes" id="UP001500063"/>
    </source>
</evidence>
<feature type="transmembrane region" description="Helical" evidence="1">
    <location>
        <begin position="47"/>
        <end position="68"/>
    </location>
</feature>